<keyword evidence="2" id="KW-1185">Reference proteome</keyword>
<evidence type="ECO:0008006" key="3">
    <source>
        <dbReference type="Google" id="ProtNLM"/>
    </source>
</evidence>
<name>A0AAV5VQH1_9BILA</name>
<comment type="caution">
    <text evidence="1">The sequence shown here is derived from an EMBL/GenBank/DDBJ whole genome shotgun (WGS) entry which is preliminary data.</text>
</comment>
<feature type="non-terminal residue" evidence="1">
    <location>
        <position position="1"/>
    </location>
</feature>
<dbReference type="AlphaFoldDB" id="A0AAV5VQH1"/>
<proteinExistence type="predicted"/>
<feature type="non-terminal residue" evidence="1">
    <location>
        <position position="178"/>
    </location>
</feature>
<organism evidence="1 2">
    <name type="scientific">Pristionchus fissidentatus</name>
    <dbReference type="NCBI Taxonomy" id="1538716"/>
    <lineage>
        <taxon>Eukaryota</taxon>
        <taxon>Metazoa</taxon>
        <taxon>Ecdysozoa</taxon>
        <taxon>Nematoda</taxon>
        <taxon>Chromadorea</taxon>
        <taxon>Rhabditida</taxon>
        <taxon>Rhabditina</taxon>
        <taxon>Diplogasteromorpha</taxon>
        <taxon>Diplogasteroidea</taxon>
        <taxon>Neodiplogasteridae</taxon>
        <taxon>Pristionchus</taxon>
    </lineage>
</organism>
<gene>
    <name evidence="1" type="ORF">PFISCL1PPCAC_13096</name>
</gene>
<evidence type="ECO:0000313" key="1">
    <source>
        <dbReference type="EMBL" id="GMT21799.1"/>
    </source>
</evidence>
<dbReference type="EMBL" id="BTSY01000004">
    <property type="protein sequence ID" value="GMT21799.1"/>
    <property type="molecule type" value="Genomic_DNA"/>
</dbReference>
<dbReference type="Proteomes" id="UP001432322">
    <property type="component" value="Unassembled WGS sequence"/>
</dbReference>
<protein>
    <recommendedName>
        <fullName evidence="3">G protein-coupled receptor</fullName>
    </recommendedName>
</protein>
<reference evidence="1" key="1">
    <citation type="submission" date="2023-10" db="EMBL/GenBank/DDBJ databases">
        <title>Genome assembly of Pristionchus species.</title>
        <authorList>
            <person name="Yoshida K."/>
            <person name="Sommer R.J."/>
        </authorList>
    </citation>
    <scope>NUCLEOTIDE SEQUENCE</scope>
    <source>
        <strain evidence="1">RS5133</strain>
    </source>
</reference>
<evidence type="ECO:0000313" key="2">
    <source>
        <dbReference type="Proteomes" id="UP001432322"/>
    </source>
</evidence>
<sequence>ICTPVKGLSSIGEEEEANHGFHPQNLLLLSHRGFENHGLPRSHHVWMGGNRRVVHGPNHLSHHLAERAARLRDSRRYHGVHGVLSGATVVDAANHRHSGTNLPLDSRRRNLLPDRLGIPIQHLGVDLLPLYVHDHNHRLVVYSPLPHVLLQAAALQGASRCAPSRSRLITTTHEFVLI</sequence>
<accession>A0AAV5VQH1</accession>